<evidence type="ECO:0000313" key="2">
    <source>
        <dbReference type="EMBL" id="KKL20672.1"/>
    </source>
</evidence>
<organism evidence="2">
    <name type="scientific">marine sediment metagenome</name>
    <dbReference type="NCBI Taxonomy" id="412755"/>
    <lineage>
        <taxon>unclassified sequences</taxon>
        <taxon>metagenomes</taxon>
        <taxon>ecological metagenomes</taxon>
    </lineage>
</organism>
<name>A0A0F9C330_9ZZZZ</name>
<dbReference type="InterPro" id="IPR048020">
    <property type="entry name" value="Transpos_IS3"/>
</dbReference>
<dbReference type="AlphaFoldDB" id="A0A0F9C330"/>
<dbReference type="PANTHER" id="PTHR46889:SF4">
    <property type="entry name" value="TRANSPOSASE INSO FOR INSERTION SEQUENCE ELEMENT IS911B-RELATED"/>
    <property type="match status" value="1"/>
</dbReference>
<dbReference type="InterPro" id="IPR036397">
    <property type="entry name" value="RNaseH_sf"/>
</dbReference>
<dbReference type="Pfam" id="PF13565">
    <property type="entry name" value="HTH_32"/>
    <property type="match status" value="1"/>
</dbReference>
<dbReference type="InterPro" id="IPR012337">
    <property type="entry name" value="RNaseH-like_sf"/>
</dbReference>
<gene>
    <name evidence="2" type="ORF">LCGC14_2453140</name>
</gene>
<dbReference type="PROSITE" id="PS50994">
    <property type="entry name" value="INTEGRASE"/>
    <property type="match status" value="1"/>
</dbReference>
<dbReference type="Gene3D" id="3.30.420.10">
    <property type="entry name" value="Ribonuclease H-like superfamily/Ribonuclease H"/>
    <property type="match status" value="1"/>
</dbReference>
<dbReference type="GO" id="GO:0003676">
    <property type="term" value="F:nucleic acid binding"/>
    <property type="evidence" value="ECO:0007669"/>
    <property type="project" value="InterPro"/>
</dbReference>
<dbReference type="SUPFAM" id="SSF53098">
    <property type="entry name" value="Ribonuclease H-like"/>
    <property type="match status" value="1"/>
</dbReference>
<dbReference type="SUPFAM" id="SSF46689">
    <property type="entry name" value="Homeodomain-like"/>
    <property type="match status" value="1"/>
</dbReference>
<comment type="caution">
    <text evidence="2">The sequence shown here is derived from an EMBL/GenBank/DDBJ whole genome shotgun (WGS) entry which is preliminary data.</text>
</comment>
<dbReference type="Gene3D" id="1.10.10.10">
    <property type="entry name" value="Winged helix-like DNA-binding domain superfamily/Winged helix DNA-binding domain"/>
    <property type="match status" value="1"/>
</dbReference>
<accession>A0A0F9C330</accession>
<dbReference type="NCBIfam" id="NF033516">
    <property type="entry name" value="transpos_IS3"/>
    <property type="match status" value="1"/>
</dbReference>
<feature type="non-terminal residue" evidence="2">
    <location>
        <position position="291"/>
    </location>
</feature>
<dbReference type="InterPro" id="IPR001584">
    <property type="entry name" value="Integrase_cat-core"/>
</dbReference>
<evidence type="ECO:0000259" key="1">
    <source>
        <dbReference type="PROSITE" id="PS50994"/>
    </source>
</evidence>
<dbReference type="Pfam" id="PF00665">
    <property type="entry name" value="rve"/>
    <property type="match status" value="1"/>
</dbReference>
<proteinExistence type="predicted"/>
<dbReference type="PANTHER" id="PTHR46889">
    <property type="entry name" value="TRANSPOSASE INSF FOR INSERTION SEQUENCE IS3B-RELATED"/>
    <property type="match status" value="1"/>
</dbReference>
<dbReference type="InterPro" id="IPR050900">
    <property type="entry name" value="Transposase_IS3/IS150/IS904"/>
</dbReference>
<dbReference type="EMBL" id="LAZR01038010">
    <property type="protein sequence ID" value="KKL20672.1"/>
    <property type="molecule type" value="Genomic_DNA"/>
</dbReference>
<reference evidence="2" key="1">
    <citation type="journal article" date="2015" name="Nature">
        <title>Complex archaea that bridge the gap between prokaryotes and eukaryotes.</title>
        <authorList>
            <person name="Spang A."/>
            <person name="Saw J.H."/>
            <person name="Jorgensen S.L."/>
            <person name="Zaremba-Niedzwiedzka K."/>
            <person name="Martijn J."/>
            <person name="Lind A.E."/>
            <person name="van Eijk R."/>
            <person name="Schleper C."/>
            <person name="Guy L."/>
            <person name="Ettema T.J."/>
        </authorList>
    </citation>
    <scope>NUCLEOTIDE SEQUENCE</scope>
</reference>
<sequence>MRYSQSEKMEVIKLVEESALSVRRTLRELEINRSTFYAWYRRYAEDGYDGLADRKPSPKKFWNRIPKPVKEQVVAIALEKPAQSPRELAWHITDSYGYYISESSVYRILKSYDLITSPAYIVISAADHFKQPTKQIHELWQTDFSYFKIVGWGWYYLSTVMDDYSRYILAWKLSKNMGAVDVMETLDMARAKACIDSVQVRHKPRLLSDNGPCYLSRDLKSYLEDRDMTHTRGAFYHPQTQGKIERYHRSLKNVVNLQHYYLPGELERELEGFVEYYNNQRYHESLDNLTP</sequence>
<protein>
    <recommendedName>
        <fullName evidence="1">Integrase catalytic domain-containing protein</fullName>
    </recommendedName>
</protein>
<dbReference type="InterPro" id="IPR009057">
    <property type="entry name" value="Homeodomain-like_sf"/>
</dbReference>
<dbReference type="InterPro" id="IPR036388">
    <property type="entry name" value="WH-like_DNA-bd_sf"/>
</dbReference>
<dbReference type="GO" id="GO:0015074">
    <property type="term" value="P:DNA integration"/>
    <property type="evidence" value="ECO:0007669"/>
    <property type="project" value="InterPro"/>
</dbReference>
<feature type="domain" description="Integrase catalytic" evidence="1">
    <location>
        <begin position="128"/>
        <end position="291"/>
    </location>
</feature>